<dbReference type="RefSeq" id="WP_101358767.1">
    <property type="nucleotide sequence ID" value="NZ_NKXO01000021.1"/>
</dbReference>
<dbReference type="GO" id="GO:0004527">
    <property type="term" value="F:exonuclease activity"/>
    <property type="evidence" value="ECO:0007669"/>
    <property type="project" value="UniProtKB-KW"/>
</dbReference>
<keyword evidence="3" id="KW-0255">Endonuclease</keyword>
<proteinExistence type="predicted"/>
<reference evidence="3 4" key="1">
    <citation type="submission" date="2017-06" db="EMBL/GenBank/DDBJ databases">
        <title>Raineya orbicola gen. nov., sp. nov. a slightly thermophilic bacterium of the phylum Bacteroidetes and the description of Raineyaceae fam. nov.</title>
        <authorList>
            <person name="Albuquerque L."/>
            <person name="Polonia A.R.M."/>
            <person name="Barroso C."/>
            <person name="Froufe H.J.C."/>
            <person name="Lage O."/>
            <person name="Lobo-Da-Cunha A."/>
            <person name="Egas C."/>
            <person name="Da Costa M.S."/>
        </authorList>
    </citation>
    <scope>NUCLEOTIDE SEQUENCE [LARGE SCALE GENOMIC DNA]</scope>
    <source>
        <strain evidence="3 4">SPSPC-11</strain>
    </source>
</reference>
<keyword evidence="3" id="KW-0540">Nuclease</keyword>
<evidence type="ECO:0000313" key="4">
    <source>
        <dbReference type="Proteomes" id="UP000233387"/>
    </source>
</evidence>
<dbReference type="Pfam" id="PF03372">
    <property type="entry name" value="Exo_endo_phos"/>
    <property type="match status" value="1"/>
</dbReference>
<keyword evidence="1" id="KW-0472">Membrane</keyword>
<keyword evidence="1" id="KW-0812">Transmembrane</keyword>
<dbReference type="Gene3D" id="3.60.10.10">
    <property type="entry name" value="Endonuclease/exonuclease/phosphatase"/>
    <property type="match status" value="1"/>
</dbReference>
<evidence type="ECO:0000256" key="1">
    <source>
        <dbReference type="SAM" id="Phobius"/>
    </source>
</evidence>
<dbReference type="InterPro" id="IPR036691">
    <property type="entry name" value="Endo/exonu/phosph_ase_sf"/>
</dbReference>
<feature type="transmembrane region" description="Helical" evidence="1">
    <location>
        <begin position="12"/>
        <end position="33"/>
    </location>
</feature>
<dbReference type="CDD" id="cd09084">
    <property type="entry name" value="EEP-2"/>
    <property type="match status" value="1"/>
</dbReference>
<dbReference type="EMBL" id="NKXO01000021">
    <property type="protein sequence ID" value="PKQ68969.1"/>
    <property type="molecule type" value="Genomic_DNA"/>
</dbReference>
<evidence type="ECO:0000313" key="3">
    <source>
        <dbReference type="EMBL" id="PKQ68969.1"/>
    </source>
</evidence>
<sequence>MKNSKAKGKKRFIINIICAILTLTAYYSCYLSPANYFWAGFWALSVPVWLVVNLLFVLHWFLQKSWRGIVSTLVLAVGYSFIISTIRFQLGGEKKKNNNSFSVLSYNVRVFNVYNHLQGKDSISAKKLIQQVVEDSSDIKCLQEFFCEDSSKVFNTIAKIKEKGKYQYVISPQKSERHNYFGIAIFSKYPIVKSGEIKFAKSLNRGQFADIIVKKDTIRIYNIHLQSISLDEEKMFDSESYEQLKKNYNNIFLQLLRAFRLRAKQTDLVLSHIEKSPYPVIVCGDFNDTPYSYTYKRFREKLLNAFEEKGSGLDFSYNGKLFFLRIDNQFYSSKFNLHFFETDRSFNYSDHFPLRGIYSIKKPRF</sequence>
<dbReference type="GO" id="GO:0006506">
    <property type="term" value="P:GPI anchor biosynthetic process"/>
    <property type="evidence" value="ECO:0007669"/>
    <property type="project" value="TreeGrafter"/>
</dbReference>
<feature type="transmembrane region" description="Helical" evidence="1">
    <location>
        <begin position="39"/>
        <end position="62"/>
    </location>
</feature>
<dbReference type="PANTHER" id="PTHR14859:SF15">
    <property type="entry name" value="ENDONUCLEASE_EXONUCLEASE_PHOSPHATASE DOMAIN-CONTAINING PROTEIN"/>
    <property type="match status" value="1"/>
</dbReference>
<dbReference type="PANTHER" id="PTHR14859">
    <property type="entry name" value="CALCOFLUOR WHITE HYPERSENSITIVE PROTEIN PRECURSOR"/>
    <property type="match status" value="1"/>
</dbReference>
<dbReference type="GO" id="GO:0016020">
    <property type="term" value="C:membrane"/>
    <property type="evidence" value="ECO:0007669"/>
    <property type="project" value="GOC"/>
</dbReference>
<dbReference type="Proteomes" id="UP000233387">
    <property type="component" value="Unassembled WGS sequence"/>
</dbReference>
<accession>A0A2N3IF74</accession>
<keyword evidence="3" id="KW-0269">Exonuclease</keyword>
<gene>
    <name evidence="3" type="ORF">Rain11_1502</name>
</gene>
<keyword evidence="4" id="KW-1185">Reference proteome</keyword>
<dbReference type="SUPFAM" id="SSF56219">
    <property type="entry name" value="DNase I-like"/>
    <property type="match status" value="1"/>
</dbReference>
<keyword evidence="3" id="KW-0378">Hydrolase</keyword>
<keyword evidence="1" id="KW-1133">Transmembrane helix</keyword>
<comment type="caution">
    <text evidence="3">The sequence shown here is derived from an EMBL/GenBank/DDBJ whole genome shotgun (WGS) entry which is preliminary data.</text>
</comment>
<dbReference type="AlphaFoldDB" id="A0A2N3IF74"/>
<dbReference type="InterPro" id="IPR051916">
    <property type="entry name" value="GPI-anchor_lipid_remodeler"/>
</dbReference>
<feature type="transmembrane region" description="Helical" evidence="1">
    <location>
        <begin position="69"/>
        <end position="90"/>
    </location>
</feature>
<dbReference type="InterPro" id="IPR005135">
    <property type="entry name" value="Endo/exonuclease/phosphatase"/>
</dbReference>
<evidence type="ECO:0000259" key="2">
    <source>
        <dbReference type="Pfam" id="PF03372"/>
    </source>
</evidence>
<feature type="domain" description="Endonuclease/exonuclease/phosphatase" evidence="2">
    <location>
        <begin position="104"/>
        <end position="351"/>
    </location>
</feature>
<protein>
    <submittedName>
        <fullName evidence="3">Endonuclease/Exonuclease/phosphatase family</fullName>
    </submittedName>
</protein>
<dbReference type="GO" id="GO:0004519">
    <property type="term" value="F:endonuclease activity"/>
    <property type="evidence" value="ECO:0007669"/>
    <property type="project" value="UniProtKB-KW"/>
</dbReference>
<dbReference type="OrthoDB" id="635146at2"/>
<name>A0A2N3IF74_9BACT</name>
<organism evidence="3 4">
    <name type="scientific">Raineya orbicola</name>
    <dbReference type="NCBI Taxonomy" id="2016530"/>
    <lineage>
        <taxon>Bacteria</taxon>
        <taxon>Pseudomonadati</taxon>
        <taxon>Bacteroidota</taxon>
        <taxon>Cytophagia</taxon>
        <taxon>Cytophagales</taxon>
        <taxon>Raineyaceae</taxon>
        <taxon>Raineya</taxon>
    </lineage>
</organism>